<accession>A0ABY4E8N3</accession>
<name>A0ABY4E8N3_9NEIS</name>
<dbReference type="RefSeq" id="WP_187119850.1">
    <property type="nucleotide sequence ID" value="NZ_CABKVG010000007.1"/>
</dbReference>
<evidence type="ECO:0000313" key="1">
    <source>
        <dbReference type="EMBL" id="UOO89772.1"/>
    </source>
</evidence>
<dbReference type="Proteomes" id="UP000832011">
    <property type="component" value="Chromosome"/>
</dbReference>
<proteinExistence type="predicted"/>
<sequence length="153" mass="18332">MWNDKKQKYSEAIRNHPGVSCKKLSKYKYLLQFKGRRWYLWPRSGRYQHQTQDGGVSEVFMGELSDFYHRYLTGELQFPENFGKTWSKIDEEVLYDMIDYACTVRQIAVELKRHPVSVINKLAKYLDDDSIQNRITQDFYDVPVRELVHWGLL</sequence>
<keyword evidence="2" id="KW-1185">Reference proteome</keyword>
<gene>
    <name evidence="1" type="ORF">LVJ82_01930</name>
</gene>
<evidence type="ECO:0000313" key="2">
    <source>
        <dbReference type="Proteomes" id="UP000832011"/>
    </source>
</evidence>
<reference evidence="1 2" key="1">
    <citation type="journal article" date="2022" name="Res Sq">
        <title>Evolution of multicellular longitudinally dividing oral cavity symbionts (Neisseriaceae).</title>
        <authorList>
            <person name="Nyongesa S."/>
            <person name="Weber P."/>
            <person name="Bernet E."/>
            <person name="Pullido F."/>
            <person name="Nieckarz M."/>
            <person name="Delaby M."/>
            <person name="Nieves C."/>
            <person name="Viehboeck T."/>
            <person name="Krause N."/>
            <person name="Rivera-Millot A."/>
            <person name="Nakamura A."/>
            <person name="Vischer N."/>
            <person name="VanNieuwenhze M."/>
            <person name="Brun Y."/>
            <person name="Cava F."/>
            <person name="Bulgheresi S."/>
            <person name="Veyrier F."/>
        </authorList>
    </citation>
    <scope>NUCLEOTIDE SEQUENCE [LARGE SCALE GENOMIC DNA]</scope>
    <source>
        <strain evidence="1 2">SN4</strain>
    </source>
</reference>
<dbReference type="EMBL" id="CP091511">
    <property type="protein sequence ID" value="UOO89772.1"/>
    <property type="molecule type" value="Genomic_DNA"/>
</dbReference>
<protein>
    <submittedName>
        <fullName evidence="1">Uncharacterized protein</fullName>
    </submittedName>
</protein>
<organism evidence="1 2">
    <name type="scientific">Vitreoscilla massiliensis</name>
    <dbReference type="NCBI Taxonomy" id="1689272"/>
    <lineage>
        <taxon>Bacteria</taxon>
        <taxon>Pseudomonadati</taxon>
        <taxon>Pseudomonadota</taxon>
        <taxon>Betaproteobacteria</taxon>
        <taxon>Neisseriales</taxon>
        <taxon>Neisseriaceae</taxon>
        <taxon>Vitreoscilla</taxon>
    </lineage>
</organism>